<proteinExistence type="inferred from homology"/>
<gene>
    <name evidence="8" type="ORF">FFLO_03528</name>
</gene>
<dbReference type="InterPro" id="IPR005814">
    <property type="entry name" value="Aminotrans_3"/>
</dbReference>
<evidence type="ECO:0000256" key="2">
    <source>
        <dbReference type="ARBA" id="ARBA00008954"/>
    </source>
</evidence>
<dbReference type="GO" id="GO:0005759">
    <property type="term" value="C:mitochondrial matrix"/>
    <property type="evidence" value="ECO:0007669"/>
    <property type="project" value="TreeGrafter"/>
</dbReference>
<dbReference type="InterPro" id="IPR050103">
    <property type="entry name" value="Class-III_PLP-dep_AT"/>
</dbReference>
<evidence type="ECO:0000313" key="8">
    <source>
        <dbReference type="EMBL" id="KAG7536008.1"/>
    </source>
</evidence>
<evidence type="ECO:0000256" key="6">
    <source>
        <dbReference type="RuleBase" id="RU003560"/>
    </source>
</evidence>
<evidence type="ECO:0000256" key="5">
    <source>
        <dbReference type="ARBA" id="ARBA00022898"/>
    </source>
</evidence>
<reference evidence="8" key="1">
    <citation type="submission" date="2020-04" db="EMBL/GenBank/DDBJ databases">
        <title>Analysis of mating type loci in Filobasidium floriforme.</title>
        <authorList>
            <person name="Nowrousian M."/>
        </authorList>
    </citation>
    <scope>NUCLEOTIDE SEQUENCE</scope>
    <source>
        <strain evidence="8">CBS 6242</strain>
    </source>
</reference>
<protein>
    <recommendedName>
        <fullName evidence="10">Acetylornithine transaminase</fullName>
    </recommendedName>
</protein>
<comment type="caution">
    <text evidence="8">The sequence shown here is derived from an EMBL/GenBank/DDBJ whole genome shotgun (WGS) entry which is preliminary data.</text>
</comment>
<feature type="region of interest" description="Disordered" evidence="7">
    <location>
        <begin position="1"/>
        <end position="43"/>
    </location>
</feature>
<dbReference type="FunFam" id="3.40.640.10:FF:000004">
    <property type="entry name" value="Acetylornithine aminotransferase"/>
    <property type="match status" value="1"/>
</dbReference>
<evidence type="ECO:0000256" key="4">
    <source>
        <dbReference type="ARBA" id="ARBA00022679"/>
    </source>
</evidence>
<comment type="similarity">
    <text evidence="2 6">Belongs to the class-III pyridoxal-phosphate-dependent aminotransferase family.</text>
</comment>
<dbReference type="InterPro" id="IPR015422">
    <property type="entry name" value="PyrdxlP-dep_Trfase_small"/>
</dbReference>
<dbReference type="Proteomes" id="UP000812966">
    <property type="component" value="Unassembled WGS sequence"/>
</dbReference>
<keyword evidence="5 6" id="KW-0663">Pyridoxal phosphate</keyword>
<keyword evidence="4" id="KW-0808">Transferase</keyword>
<dbReference type="GO" id="GO:0008483">
    <property type="term" value="F:transaminase activity"/>
    <property type="evidence" value="ECO:0007669"/>
    <property type="project" value="UniProtKB-KW"/>
</dbReference>
<dbReference type="PROSITE" id="PS00600">
    <property type="entry name" value="AA_TRANSFER_CLASS_3"/>
    <property type="match status" value="1"/>
</dbReference>
<evidence type="ECO:0000256" key="7">
    <source>
        <dbReference type="SAM" id="MobiDB-lite"/>
    </source>
</evidence>
<dbReference type="GO" id="GO:0030170">
    <property type="term" value="F:pyridoxal phosphate binding"/>
    <property type="evidence" value="ECO:0007669"/>
    <property type="project" value="InterPro"/>
</dbReference>
<dbReference type="PANTHER" id="PTHR11986">
    <property type="entry name" value="AMINOTRANSFERASE CLASS III"/>
    <property type="match status" value="1"/>
</dbReference>
<name>A0A8K0JL80_9TREE</name>
<keyword evidence="9" id="KW-1185">Reference proteome</keyword>
<dbReference type="CDD" id="cd00610">
    <property type="entry name" value="OAT_like"/>
    <property type="match status" value="1"/>
</dbReference>
<dbReference type="InterPro" id="IPR015421">
    <property type="entry name" value="PyrdxlP-dep_Trfase_major"/>
</dbReference>
<dbReference type="OrthoDB" id="10260828at2759"/>
<feature type="region of interest" description="Disordered" evidence="7">
    <location>
        <begin position="78"/>
        <end position="102"/>
    </location>
</feature>
<dbReference type="InterPro" id="IPR049704">
    <property type="entry name" value="Aminotrans_3_PPA_site"/>
</dbReference>
<keyword evidence="3" id="KW-0032">Aminotransferase</keyword>
<dbReference type="AlphaFoldDB" id="A0A8K0JL80"/>
<dbReference type="SUPFAM" id="SSF53383">
    <property type="entry name" value="PLP-dependent transferases"/>
    <property type="match status" value="1"/>
</dbReference>
<dbReference type="Gene3D" id="3.40.640.10">
    <property type="entry name" value="Type I PLP-dependent aspartate aminotransferase-like (Major domain)"/>
    <property type="match status" value="1"/>
</dbReference>
<evidence type="ECO:0008006" key="10">
    <source>
        <dbReference type="Google" id="ProtNLM"/>
    </source>
</evidence>
<dbReference type="PANTHER" id="PTHR11986:SF79">
    <property type="entry name" value="ACETYLORNITHINE AMINOTRANSFERASE, MITOCHONDRIAL"/>
    <property type="match status" value="1"/>
</dbReference>
<organism evidence="8 9">
    <name type="scientific">Filobasidium floriforme</name>
    <dbReference type="NCBI Taxonomy" id="5210"/>
    <lineage>
        <taxon>Eukaryota</taxon>
        <taxon>Fungi</taxon>
        <taxon>Dikarya</taxon>
        <taxon>Basidiomycota</taxon>
        <taxon>Agaricomycotina</taxon>
        <taxon>Tremellomycetes</taxon>
        <taxon>Filobasidiales</taxon>
        <taxon>Filobasidiaceae</taxon>
        <taxon>Filobasidium</taxon>
    </lineage>
</organism>
<dbReference type="GO" id="GO:0042802">
    <property type="term" value="F:identical protein binding"/>
    <property type="evidence" value="ECO:0007669"/>
    <property type="project" value="TreeGrafter"/>
</dbReference>
<dbReference type="Pfam" id="PF00202">
    <property type="entry name" value="Aminotran_3"/>
    <property type="match status" value="1"/>
</dbReference>
<accession>A0A8K0JL80</accession>
<evidence type="ECO:0000256" key="1">
    <source>
        <dbReference type="ARBA" id="ARBA00001933"/>
    </source>
</evidence>
<dbReference type="Gene3D" id="3.90.1150.10">
    <property type="entry name" value="Aspartate Aminotransferase, domain 1"/>
    <property type="match status" value="1"/>
</dbReference>
<dbReference type="InterPro" id="IPR015424">
    <property type="entry name" value="PyrdxlP-dep_Trfase"/>
</dbReference>
<dbReference type="EMBL" id="JABELV010000065">
    <property type="protein sequence ID" value="KAG7536008.1"/>
    <property type="molecule type" value="Genomic_DNA"/>
</dbReference>
<evidence type="ECO:0000313" key="9">
    <source>
        <dbReference type="Proteomes" id="UP000812966"/>
    </source>
</evidence>
<evidence type="ECO:0000256" key="3">
    <source>
        <dbReference type="ARBA" id="ARBA00022576"/>
    </source>
</evidence>
<comment type="cofactor">
    <cofactor evidence="1">
        <name>pyridoxal 5'-phosphate</name>
        <dbReference type="ChEBI" id="CHEBI:597326"/>
    </cofactor>
</comment>
<sequence>MLRTLVQKSRPGRPSLLLRGYATKTPQPNMSYRKPTHPDTCSPSTQAMIEDHSQYLLNTYARPPLLFTRGKGCKLYATSPKNPRFSGPTSTSSSSSTGKKKEDKEVEYLDFTAGIAVNALGHADPQIASLLAEQANMLSHSSNVCWNEWAGELGRLLVHQTREHGGLGFKAGANKDGNKEEGAKVFFTNSGTESNEGALKFARLIGKTRQPADSKKYKEKTALVCFNNAFHGRSMGALSVTPNPKYQAPFSPLIPNVRVGQLGDQESLEELVTGEVCGVIVEPIQGEGGLNEANREWFAALGRRCREVGAVLIYDEIQCGLYRTGTMWAHSDFPAEAQPDIVTMAKPLANGFPIGAILVRDEIAKQVGIGMHGTTFGGQPLATRIGHHVITRLSSPDFLSNMRSTASHFDELLSRLPEMFPELIPSPIRGRGLMRGIPFSHPQAPGELVKLARHRGVLLLTAGSDAVRLVPSLNVTKEECEHAVGVIESCLGLMQEEGKWGSVGDA</sequence>